<name>A0A6J5LG69_9CAUD</name>
<dbReference type="InterPro" id="IPR006342">
    <property type="entry name" value="FkbM_mtfrase"/>
</dbReference>
<dbReference type="Pfam" id="PF05050">
    <property type="entry name" value="Methyltransf_21"/>
    <property type="match status" value="1"/>
</dbReference>
<dbReference type="GO" id="GO:0032259">
    <property type="term" value="P:methylation"/>
    <property type="evidence" value="ECO:0007669"/>
    <property type="project" value="UniProtKB-KW"/>
</dbReference>
<gene>
    <name evidence="2" type="ORF">UFOVP257_69</name>
</gene>
<dbReference type="InterPro" id="IPR029063">
    <property type="entry name" value="SAM-dependent_MTases_sf"/>
</dbReference>
<organism evidence="2">
    <name type="scientific">uncultured Caudovirales phage</name>
    <dbReference type="NCBI Taxonomy" id="2100421"/>
    <lineage>
        <taxon>Viruses</taxon>
        <taxon>Duplodnaviria</taxon>
        <taxon>Heunggongvirae</taxon>
        <taxon>Uroviricota</taxon>
        <taxon>Caudoviricetes</taxon>
        <taxon>Peduoviridae</taxon>
        <taxon>Maltschvirus</taxon>
        <taxon>Maltschvirus maltsch</taxon>
    </lineage>
</organism>
<accession>A0A6J5LG69</accession>
<protein>
    <submittedName>
        <fullName evidence="2">FkbM_fam, methyltransferase, FkbM family</fullName>
    </submittedName>
</protein>
<proteinExistence type="predicted"/>
<dbReference type="PANTHER" id="PTHR34203">
    <property type="entry name" value="METHYLTRANSFERASE, FKBM FAMILY PROTEIN"/>
    <property type="match status" value="1"/>
</dbReference>
<dbReference type="Gene3D" id="3.40.50.150">
    <property type="entry name" value="Vaccinia Virus protein VP39"/>
    <property type="match status" value="1"/>
</dbReference>
<dbReference type="PANTHER" id="PTHR34203:SF15">
    <property type="entry name" value="SLL1173 PROTEIN"/>
    <property type="match status" value="1"/>
</dbReference>
<dbReference type="SUPFAM" id="SSF53335">
    <property type="entry name" value="S-adenosyl-L-methionine-dependent methyltransferases"/>
    <property type="match status" value="1"/>
</dbReference>
<dbReference type="GO" id="GO:0008168">
    <property type="term" value="F:methyltransferase activity"/>
    <property type="evidence" value="ECO:0007669"/>
    <property type="project" value="UniProtKB-KW"/>
</dbReference>
<evidence type="ECO:0000313" key="2">
    <source>
        <dbReference type="EMBL" id="CAB4133191.1"/>
    </source>
</evidence>
<dbReference type="NCBIfam" id="TIGR01444">
    <property type="entry name" value="fkbM_fam"/>
    <property type="match status" value="1"/>
</dbReference>
<keyword evidence="2" id="KW-0808">Transferase</keyword>
<dbReference type="EMBL" id="LR796274">
    <property type="protein sequence ID" value="CAB4133191.1"/>
    <property type="molecule type" value="Genomic_DNA"/>
</dbReference>
<reference evidence="2" key="1">
    <citation type="submission" date="2020-04" db="EMBL/GenBank/DDBJ databases">
        <authorList>
            <person name="Chiriac C."/>
            <person name="Salcher M."/>
            <person name="Ghai R."/>
            <person name="Kavagutti S V."/>
        </authorList>
    </citation>
    <scope>NUCLEOTIDE SEQUENCE</scope>
</reference>
<dbReference type="InterPro" id="IPR052514">
    <property type="entry name" value="SAM-dependent_MTase"/>
</dbReference>
<sequence length="235" mass="27016">MIERLIKTSQGNDYWIRSDDPEVAEWFAYGENCCDIILRQINEEQMYAPIFAGRSDMTIVDFGANIGLFTLYAHDSAKKLYSVEPAPKTFNMLTKLTKDVPNIERLEAAVSFSDDPVTFFMNENPTVNSLLDRHGQPTTVAGVTMESFFKKYNLTNVDFAKCDIEGSESDVLKEELLDPVKDIVKFWFIEIHQTDVKQQPWPGNLGTNRDRIESIMRNMGYSTEQVINDQLFAWR</sequence>
<evidence type="ECO:0000259" key="1">
    <source>
        <dbReference type="Pfam" id="PF05050"/>
    </source>
</evidence>
<keyword evidence="2" id="KW-0489">Methyltransferase</keyword>
<feature type="domain" description="Methyltransferase FkbM" evidence="1">
    <location>
        <begin position="61"/>
        <end position="222"/>
    </location>
</feature>